<feature type="chain" id="PRO_5042248868" description="Tetratricopeptide repeat protein" evidence="2">
    <location>
        <begin position="24"/>
        <end position="443"/>
    </location>
</feature>
<dbReference type="Pfam" id="PF13181">
    <property type="entry name" value="TPR_8"/>
    <property type="match status" value="1"/>
</dbReference>
<evidence type="ECO:0000256" key="1">
    <source>
        <dbReference type="PROSITE-ProRule" id="PRU00339"/>
    </source>
</evidence>
<dbReference type="Proteomes" id="UP000187506">
    <property type="component" value="Chromosome"/>
</dbReference>
<dbReference type="KEGG" id="lvn:BWR22_13520"/>
<feature type="repeat" description="TPR" evidence="1">
    <location>
        <begin position="328"/>
        <end position="361"/>
    </location>
</feature>
<dbReference type="InterPro" id="IPR011990">
    <property type="entry name" value="TPR-like_helical_dom_sf"/>
</dbReference>
<evidence type="ECO:0000313" key="3">
    <source>
        <dbReference type="EMBL" id="APY01543.1"/>
    </source>
</evidence>
<dbReference type="InterPro" id="IPR019734">
    <property type="entry name" value="TPR_rpt"/>
</dbReference>
<organism evidence="3 4">
    <name type="scientific">Lacinutrix venerupis</name>
    <dbReference type="NCBI Taxonomy" id="1486034"/>
    <lineage>
        <taxon>Bacteria</taxon>
        <taxon>Pseudomonadati</taxon>
        <taxon>Bacteroidota</taxon>
        <taxon>Flavobacteriia</taxon>
        <taxon>Flavobacteriales</taxon>
        <taxon>Flavobacteriaceae</taxon>
        <taxon>Lacinutrix</taxon>
    </lineage>
</organism>
<evidence type="ECO:0008006" key="5">
    <source>
        <dbReference type="Google" id="ProtNLM"/>
    </source>
</evidence>
<evidence type="ECO:0000256" key="2">
    <source>
        <dbReference type="SAM" id="SignalP"/>
    </source>
</evidence>
<dbReference type="SUPFAM" id="SSF48452">
    <property type="entry name" value="TPR-like"/>
    <property type="match status" value="1"/>
</dbReference>
<dbReference type="Gene3D" id="1.25.40.10">
    <property type="entry name" value="Tetratricopeptide repeat domain"/>
    <property type="match status" value="1"/>
</dbReference>
<reference evidence="3 4" key="1">
    <citation type="submission" date="2017-01" db="EMBL/GenBank/DDBJ databases">
        <title>Complete genome of Lacinutrix venerupis DOK2-8 isolated from seawater in Dokdo.</title>
        <authorList>
            <person name="Chi W.-J."/>
            <person name="Kim J.H."/>
        </authorList>
    </citation>
    <scope>NUCLEOTIDE SEQUENCE [LARGE SCALE GENOMIC DNA]</scope>
    <source>
        <strain evidence="3 4">DOK2-8</strain>
    </source>
</reference>
<accession>A0AAC9LQP8</accession>
<evidence type="ECO:0000313" key="4">
    <source>
        <dbReference type="Proteomes" id="UP000187506"/>
    </source>
</evidence>
<gene>
    <name evidence="3" type="ORF">BWR22_13520</name>
</gene>
<name>A0AAC9LQP8_9FLAO</name>
<proteinExistence type="predicted"/>
<keyword evidence="1" id="KW-0802">TPR repeat</keyword>
<dbReference type="PROSITE" id="PS50005">
    <property type="entry name" value="TPR"/>
    <property type="match status" value="1"/>
</dbReference>
<keyword evidence="4" id="KW-1185">Reference proteome</keyword>
<dbReference type="RefSeq" id="WP_076734444.1">
    <property type="nucleotide sequence ID" value="NZ_CP019352.1"/>
</dbReference>
<dbReference type="AlphaFoldDB" id="A0AAC9LQP8"/>
<keyword evidence="2" id="KW-0732">Signal</keyword>
<dbReference type="EMBL" id="CP019352">
    <property type="protein sequence ID" value="APY01543.1"/>
    <property type="molecule type" value="Genomic_DNA"/>
</dbReference>
<sequence length="443" mass="50472">MKTKITLIIAFLFLGLNTSFAQASNEDCTINMSLLAETVKGKKFTEALQYYNKAIKDCPKFNLSGLYKYGEDMFEGLLKEATTDAKKVEYINELTGLWDSRMANYASKSPKGKFEAKKAELRYDYRELLGLTDEQIYNEFDAIYTSDLKNFKSPKGLYVYFKMMVSLYDKGQKTPQELFNKYDDVVDKIETEVEKNSVKLNEYIAKGDNLSSKDEKYKKFYSQTLTAFEKISGSVEAELGDRANCSVLIPIYQRDYEANKDNGVWLQRAMNKLYSKGCKEDPMFVKIVKQKNTLEPNADTAWYLYVITGEQKYFDQSLSLQTDPLKKSRLYYKLAGEFKSKGSYGKAREYYYKSMELNPANTTGYLQVASMYASSVKSCGTTNFEKRSIYWLAEREAAKANKSTASKYGALAPTKQDIFSAGMSGKTIKIGCWIGRSVTVPTI</sequence>
<protein>
    <recommendedName>
        <fullName evidence="5">Tetratricopeptide repeat protein</fullName>
    </recommendedName>
</protein>
<feature type="signal peptide" evidence="2">
    <location>
        <begin position="1"/>
        <end position="23"/>
    </location>
</feature>